<dbReference type="EMBL" id="JARJLO010000415">
    <property type="protein sequence ID" value="MDF3874333.1"/>
    <property type="molecule type" value="Genomic_DNA"/>
</dbReference>
<evidence type="ECO:0000256" key="1">
    <source>
        <dbReference type="SAM" id="Phobius"/>
    </source>
</evidence>
<dbReference type="InterPro" id="IPR050879">
    <property type="entry name" value="Acyltransferase_3"/>
</dbReference>
<dbReference type="InterPro" id="IPR043968">
    <property type="entry name" value="SGNH"/>
</dbReference>
<reference evidence="5" key="2">
    <citation type="submission" date="2023-03" db="EMBL/GenBank/DDBJ databases">
        <title>Draft assemblies of triclosan tolerant bacteria isolated from returned activated sludge.</title>
        <authorList>
            <person name="Van Hamelsveld S."/>
        </authorList>
    </citation>
    <scope>NUCLEOTIDE SEQUENCE</scope>
    <source>
        <strain evidence="5">GW210012_S60</strain>
    </source>
</reference>
<evidence type="ECO:0000313" key="4">
    <source>
        <dbReference type="EMBL" id="KAF0254171.1"/>
    </source>
</evidence>
<feature type="domain" description="SGNH" evidence="3">
    <location>
        <begin position="412"/>
        <end position="633"/>
    </location>
</feature>
<name>A0A7V8EG18_PSEPU</name>
<dbReference type="GO" id="GO:0016020">
    <property type="term" value="C:membrane"/>
    <property type="evidence" value="ECO:0007669"/>
    <property type="project" value="TreeGrafter"/>
</dbReference>
<dbReference type="AlphaFoldDB" id="A0A7V8EG18"/>
<dbReference type="Proteomes" id="UP000442695">
    <property type="component" value="Unassembled WGS sequence"/>
</dbReference>
<keyword evidence="1" id="KW-0472">Membrane</keyword>
<organism evidence="4 6">
    <name type="scientific">Pseudomonas putida</name>
    <name type="common">Arthrobacter siderocapsulatus</name>
    <dbReference type="NCBI Taxonomy" id="303"/>
    <lineage>
        <taxon>Bacteria</taxon>
        <taxon>Pseudomonadati</taxon>
        <taxon>Pseudomonadota</taxon>
        <taxon>Gammaproteobacteria</taxon>
        <taxon>Pseudomonadales</taxon>
        <taxon>Pseudomonadaceae</taxon>
        <taxon>Pseudomonas</taxon>
    </lineage>
</organism>
<dbReference type="PANTHER" id="PTHR23028:SF53">
    <property type="entry name" value="ACYL_TRANSF_3 DOMAIN-CONTAINING PROTEIN"/>
    <property type="match status" value="1"/>
</dbReference>
<feature type="transmembrane region" description="Helical" evidence="1">
    <location>
        <begin position="30"/>
        <end position="51"/>
    </location>
</feature>
<dbReference type="PANTHER" id="PTHR23028">
    <property type="entry name" value="ACETYLTRANSFERASE"/>
    <property type="match status" value="1"/>
</dbReference>
<evidence type="ECO:0000313" key="5">
    <source>
        <dbReference type="EMBL" id="MDF3874333.1"/>
    </source>
</evidence>
<dbReference type="EMBL" id="WOWR01000016">
    <property type="protein sequence ID" value="KAF0254171.1"/>
    <property type="molecule type" value="Genomic_DNA"/>
</dbReference>
<evidence type="ECO:0000313" key="6">
    <source>
        <dbReference type="Proteomes" id="UP000442695"/>
    </source>
</evidence>
<dbReference type="RefSeq" id="WP_084738444.1">
    <property type="nucleotide sequence ID" value="NZ_BQII01000010.1"/>
</dbReference>
<dbReference type="InterPro" id="IPR002656">
    <property type="entry name" value="Acyl_transf_3_dom"/>
</dbReference>
<keyword evidence="1" id="KW-0812">Transmembrane</keyword>
<protein>
    <submittedName>
        <fullName evidence="4">Acyltransferase family protein</fullName>
    </submittedName>
</protein>
<keyword evidence="1" id="KW-1133">Transmembrane helix</keyword>
<feature type="transmembrane region" description="Helical" evidence="1">
    <location>
        <begin position="165"/>
        <end position="183"/>
    </location>
</feature>
<evidence type="ECO:0000259" key="3">
    <source>
        <dbReference type="Pfam" id="PF19040"/>
    </source>
</evidence>
<dbReference type="Proteomes" id="UP001217741">
    <property type="component" value="Unassembled WGS sequence"/>
</dbReference>
<evidence type="ECO:0000259" key="2">
    <source>
        <dbReference type="Pfam" id="PF01757"/>
    </source>
</evidence>
<reference evidence="4 6" key="1">
    <citation type="submission" date="2019-12" db="EMBL/GenBank/DDBJ databases">
        <authorList>
            <person name="Woiski C."/>
        </authorList>
    </citation>
    <scope>NUCLEOTIDE SEQUENCE [LARGE SCALE GENOMIC DNA]</scope>
    <source>
        <strain evidence="4 6">BOE100</strain>
    </source>
</reference>
<feature type="transmembrane region" description="Helical" evidence="1">
    <location>
        <begin position="305"/>
        <end position="324"/>
    </location>
</feature>
<dbReference type="GO" id="GO:0016747">
    <property type="term" value="F:acyltransferase activity, transferring groups other than amino-acyl groups"/>
    <property type="evidence" value="ECO:0007669"/>
    <property type="project" value="InterPro"/>
</dbReference>
<accession>A0A7V8EG18</accession>
<keyword evidence="4" id="KW-0012">Acyltransferase</keyword>
<sequence>MRFRDDVNGLRALAVVAVVLFHFNPSMLPAGFAGVDVFFVISGYLMTGAIFPKVQAGTFTLTGFYTSRAKRLIPALVALCAAMLAWGYFHLLPIEYKQLGQHVAGALSFTSNLMFYSESGYFDSASHLKWLLHTWSLSAEWQFYLVYPLIIMAVLRVLGASAGRLVIVGLTILSFAFATWASYHLESFAYYMLPSRAWEMLIGGVVYLYPVNLGDSKKAPVALAGLLLIVASLFVLDSTTAWPGQWALLPVIGTCLVIAAGYTGSRLAKHGLVVWMGKTSYSTYLWHWPICVYLFKSGLSEQPQAIIGGVLLSFVLGLVSYLTVENIAGQRAASPGTFRTRLGKARSPAAIAAFCLVLAAGFTVVKSNGAAYRVEGEIQALSAITNVYEYYDFKQNIRYGVCHSVSKELSYAHCIETRRKMLFIWGDSYAAALYQGVLSARDNGHTEYGISQMTDGNGPPFFAIPGKTDEGKPVAQANNDRLEAVAHYKPDVVVLTWLVFGSNAPHEQHQALAMLQETVSKIKAASPLSKVVVIGPVPHWNGNLSSVVLDYWAEHNKVPPQYMAYGLNPQVADWDRFFKQRVPSIGASYISALDILCKGEGCLSRLGSDLIDLPVVDFGHLSKHGSIYFVDKIKAEIFP</sequence>
<feature type="transmembrane region" description="Helical" evidence="1">
    <location>
        <begin position="248"/>
        <end position="268"/>
    </location>
</feature>
<feature type="transmembrane region" description="Helical" evidence="1">
    <location>
        <begin position="72"/>
        <end position="89"/>
    </location>
</feature>
<feature type="transmembrane region" description="Helical" evidence="1">
    <location>
        <begin position="141"/>
        <end position="158"/>
    </location>
</feature>
<keyword evidence="4" id="KW-0808">Transferase</keyword>
<dbReference type="Pfam" id="PF19040">
    <property type="entry name" value="SGNH"/>
    <property type="match status" value="1"/>
</dbReference>
<dbReference type="Pfam" id="PF01757">
    <property type="entry name" value="Acyl_transf_3"/>
    <property type="match status" value="1"/>
</dbReference>
<feature type="transmembrane region" description="Helical" evidence="1">
    <location>
        <begin position="345"/>
        <end position="365"/>
    </location>
</feature>
<dbReference type="GO" id="GO:0009103">
    <property type="term" value="P:lipopolysaccharide biosynthetic process"/>
    <property type="evidence" value="ECO:0007669"/>
    <property type="project" value="TreeGrafter"/>
</dbReference>
<gene>
    <name evidence="4" type="ORF">GN299_13930</name>
    <name evidence="5" type="ORF">P3W50_28275</name>
</gene>
<dbReference type="SUPFAM" id="SSF52266">
    <property type="entry name" value="SGNH hydrolase"/>
    <property type="match status" value="1"/>
</dbReference>
<feature type="transmembrane region" description="Helical" evidence="1">
    <location>
        <begin position="221"/>
        <end position="242"/>
    </location>
</feature>
<feature type="transmembrane region" description="Helical" evidence="1">
    <location>
        <begin position="189"/>
        <end position="209"/>
    </location>
</feature>
<proteinExistence type="predicted"/>
<feature type="domain" description="Acyltransferase 3" evidence="2">
    <location>
        <begin position="6"/>
        <end position="319"/>
    </location>
</feature>
<feature type="transmembrane region" description="Helical" evidence="1">
    <location>
        <begin position="7"/>
        <end position="24"/>
    </location>
</feature>
<comment type="caution">
    <text evidence="4">The sequence shown here is derived from an EMBL/GenBank/DDBJ whole genome shotgun (WGS) entry which is preliminary data.</text>
</comment>